<dbReference type="InterPro" id="IPR005158">
    <property type="entry name" value="BTAD"/>
</dbReference>
<evidence type="ECO:0000256" key="1">
    <source>
        <dbReference type="ARBA" id="ARBA00005820"/>
    </source>
</evidence>
<dbReference type="InterPro" id="IPR027417">
    <property type="entry name" value="P-loop_NTPase"/>
</dbReference>
<comment type="similarity">
    <text evidence="1">Belongs to the AfsR/DnrI/RedD regulatory family.</text>
</comment>
<dbReference type="Gene3D" id="1.10.10.10">
    <property type="entry name" value="Winged helix-like DNA-binding domain superfamily/Winged helix DNA-binding domain"/>
    <property type="match status" value="1"/>
</dbReference>
<proteinExistence type="inferred from homology"/>
<evidence type="ECO:0000256" key="2">
    <source>
        <dbReference type="ARBA" id="ARBA00023125"/>
    </source>
</evidence>
<keyword evidence="2 3" id="KW-0238">DNA-binding</keyword>
<dbReference type="PROSITE" id="PS51755">
    <property type="entry name" value="OMPR_PHOB"/>
    <property type="match status" value="1"/>
</dbReference>
<comment type="caution">
    <text evidence="5">The sequence shown here is derived from an EMBL/GenBank/DDBJ whole genome shotgun (WGS) entry which is preliminary data.</text>
</comment>
<dbReference type="InterPro" id="IPR001867">
    <property type="entry name" value="OmpR/PhoB-type_DNA-bd"/>
</dbReference>
<dbReference type="SMART" id="SM00862">
    <property type="entry name" value="Trans_reg_C"/>
    <property type="match status" value="1"/>
</dbReference>
<sequence length="644" mass="68545">MADLEFRVLGPVELLSGGQPVPMGASTAVTLLAGLLLSADDVVSADRLGEIVWARRQPARPRAALHSAISRLRRLLGPDVLESLPGGYRLNARAARFDLSLSDQLADTAAAARARGALDEAADALQEALGLWRGRPLGNVDSPVLADEAARLAEKHLALQEERAELFLRTGRHALLVEVLPALVRAEPFRERLVGQLMLALSRSGRQVEALAAYESLDSALREGLGIGPSAWLRDLHLRILRPESVPESVLGPGPGLGPVPGPGPELGPVPGRRPALEAQTQSARRHADCAALTTWRGLRPPSQRLIDRGEQIDGLARAVLDQRVVTLVGAAGVGKTAVALNAASRVAPGFPDGVTVVELGYLPPMEPRRPATDEGYARIVAAVCAALEVRGPGQPAAALKETQSLLVLDNAEHVAADCGRFVDQITRSCPGIRILTTSRRPLGLGGEAVVELPPLEPASAARLLRLRASGHLPRLDLSTDPEAVAELCRAVEGLPLAVELAAARLRTMSLRTLLRRVGWQRGLLVAPNGAGLPHQRGLDSTLEWSYDLLTRPAQRLLGALAAFDGPFTLEEAERAVACTPPTWQEVAGLLGGLVDHSLVQTQRHGERYSYRLLTPVRRFVLGRTARCGAGVLTELWQGNGSAA</sequence>
<dbReference type="SUPFAM" id="SSF46894">
    <property type="entry name" value="C-terminal effector domain of the bipartite response regulators"/>
    <property type="match status" value="1"/>
</dbReference>
<dbReference type="GO" id="GO:0006355">
    <property type="term" value="P:regulation of DNA-templated transcription"/>
    <property type="evidence" value="ECO:0007669"/>
    <property type="project" value="InterPro"/>
</dbReference>
<dbReference type="PRINTS" id="PR00364">
    <property type="entry name" value="DISEASERSIST"/>
</dbReference>
<reference evidence="5" key="1">
    <citation type="submission" date="2021-04" db="EMBL/GenBank/DDBJ databases">
        <title>Genome based classification of Actinospica acidithermotolerans sp. nov., an actinobacterium isolated from an Indonesian hot spring.</title>
        <authorList>
            <person name="Kusuma A.B."/>
            <person name="Putra K.E."/>
            <person name="Nafisah S."/>
            <person name="Loh J."/>
            <person name="Nouioui I."/>
            <person name="Goodfellow M."/>
        </authorList>
    </citation>
    <scope>NUCLEOTIDE SEQUENCE</scope>
    <source>
        <strain evidence="5">DSM 45618</strain>
    </source>
</reference>
<dbReference type="GO" id="GO:0000160">
    <property type="term" value="P:phosphorelay signal transduction system"/>
    <property type="evidence" value="ECO:0007669"/>
    <property type="project" value="InterPro"/>
</dbReference>
<gene>
    <name evidence="5" type="ORF">KGA66_13580</name>
</gene>
<dbReference type="RefSeq" id="WP_211468393.1">
    <property type="nucleotide sequence ID" value="NZ_JAGSXH010000041.1"/>
</dbReference>
<keyword evidence="6" id="KW-1185">Reference proteome</keyword>
<evidence type="ECO:0000256" key="3">
    <source>
        <dbReference type="PROSITE-ProRule" id="PRU01091"/>
    </source>
</evidence>
<dbReference type="AlphaFoldDB" id="A0A8J7WMK9"/>
<name>A0A8J7WMK9_9ACTN</name>
<dbReference type="PANTHER" id="PTHR47691:SF3">
    <property type="entry name" value="HTH-TYPE TRANSCRIPTIONAL REGULATOR RV0890C-RELATED"/>
    <property type="match status" value="1"/>
</dbReference>
<dbReference type="Proteomes" id="UP000677913">
    <property type="component" value="Unassembled WGS sequence"/>
</dbReference>
<dbReference type="EMBL" id="JAGSXH010000041">
    <property type="protein sequence ID" value="MBS2964083.1"/>
    <property type="molecule type" value="Genomic_DNA"/>
</dbReference>
<dbReference type="InterPro" id="IPR058852">
    <property type="entry name" value="HTH_77"/>
</dbReference>
<dbReference type="Gene3D" id="1.25.40.10">
    <property type="entry name" value="Tetratricopeptide repeat domain"/>
    <property type="match status" value="1"/>
</dbReference>
<dbReference type="Pfam" id="PF03704">
    <property type="entry name" value="BTAD"/>
    <property type="match status" value="1"/>
</dbReference>
<dbReference type="SUPFAM" id="SSF48452">
    <property type="entry name" value="TPR-like"/>
    <property type="match status" value="1"/>
</dbReference>
<dbReference type="PANTHER" id="PTHR47691">
    <property type="entry name" value="REGULATOR-RELATED"/>
    <property type="match status" value="1"/>
</dbReference>
<dbReference type="Pfam" id="PF25872">
    <property type="entry name" value="HTH_77"/>
    <property type="match status" value="1"/>
</dbReference>
<dbReference type="InterPro" id="IPR036388">
    <property type="entry name" value="WH-like_DNA-bd_sf"/>
</dbReference>
<dbReference type="SUPFAM" id="SSF52540">
    <property type="entry name" value="P-loop containing nucleoside triphosphate hydrolases"/>
    <property type="match status" value="1"/>
</dbReference>
<protein>
    <recommendedName>
        <fullName evidence="4">OmpR/PhoB-type domain-containing protein</fullName>
    </recommendedName>
</protein>
<organism evidence="5 6">
    <name type="scientific">Actinocrinis puniceicyclus</name>
    <dbReference type="NCBI Taxonomy" id="977794"/>
    <lineage>
        <taxon>Bacteria</taxon>
        <taxon>Bacillati</taxon>
        <taxon>Actinomycetota</taxon>
        <taxon>Actinomycetes</taxon>
        <taxon>Catenulisporales</taxon>
        <taxon>Actinospicaceae</taxon>
        <taxon>Actinocrinis</taxon>
    </lineage>
</organism>
<dbReference type="InterPro" id="IPR011990">
    <property type="entry name" value="TPR-like_helical_dom_sf"/>
</dbReference>
<evidence type="ECO:0000259" key="4">
    <source>
        <dbReference type="PROSITE" id="PS51755"/>
    </source>
</evidence>
<feature type="domain" description="OmpR/PhoB-type" evidence="4">
    <location>
        <begin position="1"/>
        <end position="92"/>
    </location>
</feature>
<evidence type="ECO:0000313" key="6">
    <source>
        <dbReference type="Proteomes" id="UP000677913"/>
    </source>
</evidence>
<feature type="DNA-binding region" description="OmpR/PhoB-type" evidence="3">
    <location>
        <begin position="1"/>
        <end position="92"/>
    </location>
</feature>
<dbReference type="CDD" id="cd15831">
    <property type="entry name" value="BTAD"/>
    <property type="match status" value="1"/>
</dbReference>
<dbReference type="InterPro" id="IPR016032">
    <property type="entry name" value="Sig_transdc_resp-reg_C-effctor"/>
</dbReference>
<evidence type="ECO:0000313" key="5">
    <source>
        <dbReference type="EMBL" id="MBS2964083.1"/>
    </source>
</evidence>
<dbReference type="SMART" id="SM01043">
    <property type="entry name" value="BTAD"/>
    <property type="match status" value="1"/>
</dbReference>
<dbReference type="Gene3D" id="3.40.50.300">
    <property type="entry name" value="P-loop containing nucleotide triphosphate hydrolases"/>
    <property type="match status" value="1"/>
</dbReference>
<accession>A0A8J7WMK9</accession>
<dbReference type="GO" id="GO:0003677">
    <property type="term" value="F:DNA binding"/>
    <property type="evidence" value="ECO:0007669"/>
    <property type="project" value="UniProtKB-UniRule"/>
</dbReference>